<dbReference type="AlphaFoldDB" id="A0AA39KDY7"/>
<evidence type="ECO:0000313" key="3">
    <source>
        <dbReference type="Proteomes" id="UP001175211"/>
    </source>
</evidence>
<gene>
    <name evidence="2" type="ORF">EV420DRAFT_1545985</name>
</gene>
<organism evidence="2 3">
    <name type="scientific">Armillaria tabescens</name>
    <name type="common">Ringless honey mushroom</name>
    <name type="synonym">Agaricus tabescens</name>
    <dbReference type="NCBI Taxonomy" id="1929756"/>
    <lineage>
        <taxon>Eukaryota</taxon>
        <taxon>Fungi</taxon>
        <taxon>Dikarya</taxon>
        <taxon>Basidiomycota</taxon>
        <taxon>Agaricomycotina</taxon>
        <taxon>Agaricomycetes</taxon>
        <taxon>Agaricomycetidae</taxon>
        <taxon>Agaricales</taxon>
        <taxon>Marasmiineae</taxon>
        <taxon>Physalacriaceae</taxon>
        <taxon>Desarmillaria</taxon>
    </lineage>
</organism>
<feature type="non-terminal residue" evidence="2">
    <location>
        <position position="1"/>
    </location>
</feature>
<comment type="caution">
    <text evidence="2">The sequence shown here is derived from an EMBL/GenBank/DDBJ whole genome shotgun (WGS) entry which is preliminary data.</text>
</comment>
<evidence type="ECO:0000313" key="2">
    <source>
        <dbReference type="EMBL" id="KAK0458019.1"/>
    </source>
</evidence>
<keyword evidence="1" id="KW-0812">Transmembrane</keyword>
<proteinExistence type="predicted"/>
<evidence type="ECO:0000256" key="1">
    <source>
        <dbReference type="SAM" id="Phobius"/>
    </source>
</evidence>
<feature type="transmembrane region" description="Helical" evidence="1">
    <location>
        <begin position="6"/>
        <end position="25"/>
    </location>
</feature>
<protein>
    <submittedName>
        <fullName evidence="2">Uncharacterized protein</fullName>
    </submittedName>
</protein>
<dbReference type="EMBL" id="JAUEPS010000019">
    <property type="protein sequence ID" value="KAK0458019.1"/>
    <property type="molecule type" value="Genomic_DNA"/>
</dbReference>
<keyword evidence="1" id="KW-0472">Membrane</keyword>
<dbReference type="RefSeq" id="XP_060330311.1">
    <property type="nucleotide sequence ID" value="XM_060473292.1"/>
</dbReference>
<sequence>MGLWYVLFIFYTNTFFLGLFGVWWFQETQIATTSPPTPCVSPHVRQPILRTPQRRQIWTLHVPLLRPPSPLELYNYGPQCMHIDLNRRWACNPWMWET</sequence>
<dbReference type="GeneID" id="85356840"/>
<name>A0AA39KDY7_ARMTA</name>
<reference evidence="2" key="1">
    <citation type="submission" date="2023-06" db="EMBL/GenBank/DDBJ databases">
        <authorList>
            <consortium name="Lawrence Berkeley National Laboratory"/>
            <person name="Ahrendt S."/>
            <person name="Sahu N."/>
            <person name="Indic B."/>
            <person name="Wong-Bajracharya J."/>
            <person name="Merenyi Z."/>
            <person name="Ke H.-M."/>
            <person name="Monk M."/>
            <person name="Kocsube S."/>
            <person name="Drula E."/>
            <person name="Lipzen A."/>
            <person name="Balint B."/>
            <person name="Henrissat B."/>
            <person name="Andreopoulos B."/>
            <person name="Martin F.M."/>
            <person name="Harder C.B."/>
            <person name="Rigling D."/>
            <person name="Ford K.L."/>
            <person name="Foster G.D."/>
            <person name="Pangilinan J."/>
            <person name="Papanicolaou A."/>
            <person name="Barry K."/>
            <person name="LaButti K."/>
            <person name="Viragh M."/>
            <person name="Koriabine M."/>
            <person name="Yan M."/>
            <person name="Riley R."/>
            <person name="Champramary S."/>
            <person name="Plett K.L."/>
            <person name="Tsai I.J."/>
            <person name="Slot J."/>
            <person name="Sipos G."/>
            <person name="Plett J."/>
            <person name="Nagy L.G."/>
            <person name="Grigoriev I.V."/>
        </authorList>
    </citation>
    <scope>NUCLEOTIDE SEQUENCE</scope>
    <source>
        <strain evidence="2">CCBAS 213</strain>
    </source>
</reference>
<keyword evidence="1" id="KW-1133">Transmembrane helix</keyword>
<accession>A0AA39KDY7</accession>
<dbReference type="Proteomes" id="UP001175211">
    <property type="component" value="Unassembled WGS sequence"/>
</dbReference>
<keyword evidence="3" id="KW-1185">Reference proteome</keyword>